<proteinExistence type="predicted"/>
<dbReference type="PANTHER" id="PTHR13794">
    <property type="entry name" value="ENOLASE SUPERFAMILY, MANDELATE RACEMASE"/>
    <property type="match status" value="1"/>
</dbReference>
<comment type="cofactor">
    <cofactor evidence="1">
        <name>Mg(2+)</name>
        <dbReference type="ChEBI" id="CHEBI:18420"/>
    </cofactor>
</comment>
<evidence type="ECO:0000259" key="4">
    <source>
        <dbReference type="SMART" id="SM00922"/>
    </source>
</evidence>
<evidence type="ECO:0000313" key="5">
    <source>
        <dbReference type="EMBL" id="UOM50577.1"/>
    </source>
</evidence>
<dbReference type="SFLD" id="SFLDS00001">
    <property type="entry name" value="Enolase"/>
    <property type="match status" value="1"/>
</dbReference>
<reference evidence="6" key="1">
    <citation type="journal article" date="2024" name="J Bioinform Genom">
        <title>Complete genome sequence of the type strain bacterium Sphaerochaeta associata GLS2t (VKM B-2742)t.</title>
        <authorList>
            <person name="Troshina O.Y."/>
            <person name="Tepeeva A.N."/>
            <person name="Arzamasceva V.O."/>
            <person name="Whitman W.B."/>
            <person name="Varghese N."/>
            <person name="Shapiro N."/>
            <person name="Woyke T."/>
            <person name="Kripides N.C."/>
            <person name="Vasilenko O.V."/>
        </authorList>
    </citation>
    <scope>NUCLEOTIDE SEQUENCE [LARGE SCALE GENOMIC DNA]</scope>
    <source>
        <strain evidence="6">GLS2T</strain>
    </source>
</reference>
<accession>A0ABY4DCB4</accession>
<protein>
    <recommendedName>
        <fullName evidence="4">Mandelate racemase/muconate lactonizing enzyme C-terminal domain-containing protein</fullName>
    </recommendedName>
</protein>
<dbReference type="PANTHER" id="PTHR13794:SF58">
    <property type="entry name" value="MITOCHONDRIAL ENOLASE SUPERFAMILY MEMBER 1"/>
    <property type="match status" value="1"/>
</dbReference>
<dbReference type="Gene3D" id="3.30.390.10">
    <property type="entry name" value="Enolase-like, N-terminal domain"/>
    <property type="match status" value="1"/>
</dbReference>
<dbReference type="SUPFAM" id="SSF54826">
    <property type="entry name" value="Enolase N-terminal domain-like"/>
    <property type="match status" value="1"/>
</dbReference>
<feature type="domain" description="Mandelate racemase/muconate lactonizing enzyme C-terminal" evidence="4">
    <location>
        <begin position="142"/>
        <end position="238"/>
    </location>
</feature>
<name>A0ABY4DCB4_9SPIR</name>
<dbReference type="InterPro" id="IPR029017">
    <property type="entry name" value="Enolase-like_N"/>
</dbReference>
<dbReference type="InterPro" id="IPR029065">
    <property type="entry name" value="Enolase_C-like"/>
</dbReference>
<keyword evidence="3" id="KW-0460">Magnesium</keyword>
<evidence type="ECO:0000256" key="3">
    <source>
        <dbReference type="ARBA" id="ARBA00022842"/>
    </source>
</evidence>
<dbReference type="SFLD" id="SFLDG00179">
    <property type="entry name" value="mandelate_racemase"/>
    <property type="match status" value="1"/>
</dbReference>
<dbReference type="InterPro" id="IPR013342">
    <property type="entry name" value="Mandelate_racemase_C"/>
</dbReference>
<dbReference type="Gene3D" id="3.20.20.120">
    <property type="entry name" value="Enolase-like C-terminal domain"/>
    <property type="match status" value="1"/>
</dbReference>
<dbReference type="RefSeq" id="WP_244771965.1">
    <property type="nucleotide sequence ID" value="NZ_CP094929.1"/>
</dbReference>
<dbReference type="Pfam" id="PF02746">
    <property type="entry name" value="MR_MLE_N"/>
    <property type="match status" value="1"/>
</dbReference>
<dbReference type="EMBL" id="CP094929">
    <property type="protein sequence ID" value="UOM50577.1"/>
    <property type="molecule type" value="Genomic_DNA"/>
</dbReference>
<dbReference type="SMART" id="SM00922">
    <property type="entry name" value="MR_MLE"/>
    <property type="match status" value="1"/>
</dbReference>
<dbReference type="SUPFAM" id="SSF51604">
    <property type="entry name" value="Enolase C-terminal domain-like"/>
    <property type="match status" value="1"/>
</dbReference>
<dbReference type="InterPro" id="IPR046945">
    <property type="entry name" value="RHMD-like"/>
</dbReference>
<dbReference type="Proteomes" id="UP000829708">
    <property type="component" value="Chromosome"/>
</dbReference>
<evidence type="ECO:0000256" key="1">
    <source>
        <dbReference type="ARBA" id="ARBA00001946"/>
    </source>
</evidence>
<evidence type="ECO:0000313" key="6">
    <source>
        <dbReference type="Proteomes" id="UP000829708"/>
    </source>
</evidence>
<gene>
    <name evidence="5" type="ORF">MUG09_13520</name>
</gene>
<sequence length="372" mass="42278">MHIERLETWWVERNRCLFDKKRQGSAAMPWDVVVLKLTTDTGLEGYATALAARSGTITESYLHETIAPVVLGRDIHDREKIWHEFWTIDRHLTFFPVYLPGPIDVALYDLAAKEANLPLYKYLGAYRKQLPVYASGNFHATIDEYVEEALKYKERGIKGYKAHPAGPIAFDMKVHEQLRKAVGDDFILMSDPVAEYSLHEAIKVGRQLEELGYYWLEEPFRDFELEKYSQLCSALDIPIAATETTRGCHWGVAQVIAQRAADIVRADVSWKDGVTGTMKIAHLAEAFGMNCEIHTTTMNYMDVANLHVGCAIKNTEYFEYFVPEENYQLPMQGMLPIDGNGMITVPEGPGLGVNLDWDLIKSSCKSYREARI</sequence>
<dbReference type="InterPro" id="IPR036849">
    <property type="entry name" value="Enolase-like_C_sf"/>
</dbReference>
<keyword evidence="6" id="KW-1185">Reference proteome</keyword>
<dbReference type="InterPro" id="IPR013341">
    <property type="entry name" value="Mandelate_racemase_N_dom"/>
</dbReference>
<dbReference type="Pfam" id="PF13378">
    <property type="entry name" value="MR_MLE_C"/>
    <property type="match status" value="1"/>
</dbReference>
<evidence type="ECO:0000256" key="2">
    <source>
        <dbReference type="ARBA" id="ARBA00022723"/>
    </source>
</evidence>
<keyword evidence="2" id="KW-0479">Metal-binding</keyword>
<organism evidence="5 6">
    <name type="scientific">Sphaerochaeta associata</name>
    <dbReference type="NCBI Taxonomy" id="1129264"/>
    <lineage>
        <taxon>Bacteria</taxon>
        <taxon>Pseudomonadati</taxon>
        <taxon>Spirochaetota</taxon>
        <taxon>Spirochaetia</taxon>
        <taxon>Spirochaetales</taxon>
        <taxon>Sphaerochaetaceae</taxon>
        <taxon>Sphaerochaeta</taxon>
    </lineage>
</organism>